<comment type="similarity">
    <text evidence="2 10">Belongs to the aldehyde dehydrogenase family.</text>
</comment>
<evidence type="ECO:0000256" key="6">
    <source>
        <dbReference type="ARBA" id="ARBA00023062"/>
    </source>
</evidence>
<dbReference type="InterPro" id="IPR016160">
    <property type="entry name" value="Ald_DH_CS_CYS"/>
</dbReference>
<dbReference type="RefSeq" id="WP_012825532.1">
    <property type="nucleotide sequence ID" value="NC_013440.1"/>
</dbReference>
<evidence type="ECO:0000256" key="4">
    <source>
        <dbReference type="ARBA" id="ARBA00023002"/>
    </source>
</evidence>
<dbReference type="Gene3D" id="3.40.605.10">
    <property type="entry name" value="Aldehyde Dehydrogenase, Chain A, domain 1"/>
    <property type="match status" value="1"/>
</dbReference>
<proteinExistence type="inferred from homology"/>
<dbReference type="CDD" id="cd07123">
    <property type="entry name" value="ALDH_F4-17_P5CDH"/>
    <property type="match status" value="1"/>
</dbReference>
<protein>
    <recommendedName>
        <fullName evidence="7">L-glutamate gamma-semialdehyde dehydrogenase</fullName>
        <ecNumber evidence="3">1.2.1.88</ecNumber>
    </recommendedName>
    <alternativeName>
        <fullName evidence="7">L-glutamate gamma-semialdehyde dehydrogenase</fullName>
    </alternativeName>
</protein>
<dbReference type="GO" id="GO:0009898">
    <property type="term" value="C:cytoplasmic side of plasma membrane"/>
    <property type="evidence" value="ECO:0007669"/>
    <property type="project" value="TreeGrafter"/>
</dbReference>
<organism evidence="13 14">
    <name type="scientific">Haliangium ochraceum (strain DSM 14365 / JCM 11303 / SMP-2)</name>
    <dbReference type="NCBI Taxonomy" id="502025"/>
    <lineage>
        <taxon>Bacteria</taxon>
        <taxon>Pseudomonadati</taxon>
        <taxon>Myxococcota</taxon>
        <taxon>Polyangia</taxon>
        <taxon>Haliangiales</taxon>
        <taxon>Kofleriaceae</taxon>
        <taxon>Haliangium</taxon>
    </lineage>
</organism>
<dbReference type="EMBL" id="CP001804">
    <property type="protein sequence ID" value="ACY12905.1"/>
    <property type="molecule type" value="Genomic_DNA"/>
</dbReference>
<reference evidence="13 14" key="1">
    <citation type="journal article" date="2010" name="Stand. Genomic Sci.">
        <title>Complete genome sequence of Haliangium ochraceum type strain (SMP-2).</title>
        <authorList>
            <consortium name="US DOE Joint Genome Institute (JGI-PGF)"/>
            <person name="Ivanova N."/>
            <person name="Daum C."/>
            <person name="Lang E."/>
            <person name="Abt B."/>
            <person name="Kopitz M."/>
            <person name="Saunders E."/>
            <person name="Lapidus A."/>
            <person name="Lucas S."/>
            <person name="Glavina Del Rio T."/>
            <person name="Nolan M."/>
            <person name="Tice H."/>
            <person name="Copeland A."/>
            <person name="Cheng J.F."/>
            <person name="Chen F."/>
            <person name="Bruce D."/>
            <person name="Goodwin L."/>
            <person name="Pitluck S."/>
            <person name="Mavromatis K."/>
            <person name="Pati A."/>
            <person name="Mikhailova N."/>
            <person name="Chen A."/>
            <person name="Palaniappan K."/>
            <person name="Land M."/>
            <person name="Hauser L."/>
            <person name="Chang Y.J."/>
            <person name="Jeffries C.D."/>
            <person name="Detter J.C."/>
            <person name="Brettin T."/>
            <person name="Rohde M."/>
            <person name="Goker M."/>
            <person name="Bristow J."/>
            <person name="Markowitz V."/>
            <person name="Eisen J.A."/>
            <person name="Hugenholtz P."/>
            <person name="Kyrpides N.C."/>
            <person name="Klenk H.P."/>
        </authorList>
    </citation>
    <scope>NUCLEOTIDE SEQUENCE [LARGE SCALE GENOMIC DNA]</scope>
    <source>
        <strain evidence="14">DSM 14365 / CIP 107738 / JCM 11303 / AJ 13395 / SMP-2</strain>
    </source>
</reference>
<keyword evidence="5" id="KW-0520">NAD</keyword>
<dbReference type="InterPro" id="IPR005931">
    <property type="entry name" value="P5CDH/ALDH4A1"/>
</dbReference>
<dbReference type="InterPro" id="IPR015590">
    <property type="entry name" value="Aldehyde_DH_dom"/>
</dbReference>
<keyword evidence="14" id="KW-1185">Reference proteome</keyword>
<evidence type="ECO:0000259" key="12">
    <source>
        <dbReference type="Pfam" id="PF00171"/>
    </source>
</evidence>
<evidence type="ECO:0000256" key="5">
    <source>
        <dbReference type="ARBA" id="ARBA00023027"/>
    </source>
</evidence>
<dbReference type="GO" id="GO:0010133">
    <property type="term" value="P:L-proline catabolic process to L-glutamate"/>
    <property type="evidence" value="ECO:0007669"/>
    <property type="project" value="UniProtKB-UniPathway"/>
</dbReference>
<keyword evidence="4 10" id="KW-0560">Oxidoreductase</keyword>
<sequence>MHDAIAQVPTPHNEPVLGYAPGSPEKQRLKQALARIAGEEIEIPCIIGGERVETGTLESVVMPHDHGHTLARFHVAGGDEVERAIRAAQDAKREWASMRWESRVAVFLRAAELLAGPHRMTINAATMLGQSKTCHQAEIDAACEFIDFLRFNCAYAQELYAQQPSSSPGMWNALELRPLEGFVFALSPFNFTAIAGNLPCAPAIMGNTVVWKPSESQTLAAYYTYLLLEEAGLPPGVINFLPGHGQDVAPRAMAHPDFGGLHFTGATSVFKSLWALASANLDTYRSYPRIVGETGGKDFIIAHPSADEDALVTAIVRGGYEFQGQKCSAASRVYVPRSLWQRIEKPLVDTIQSLRMGDVRDFRNFLGAVIKKDAFDRHSQVLGAAKSDARVRIAAGGETDGSKGWFVRPSLLVVDDPGHTNMKTEFFGPIVSLYVYPDGGFDDALELVDQTSPYGLTGAIFARDRRAVDQAARALRYSAGNFYVNDKPTGAVVGQQPFGGARGSGTDDKAGAPMNLLRWTAARTIKETFVPPTHYAYPFMDEE</sequence>
<dbReference type="InterPro" id="IPR016161">
    <property type="entry name" value="Ald_DH/histidinol_DH"/>
</dbReference>
<comment type="catalytic activity">
    <reaction evidence="8">
        <text>L-glutamate 5-semialdehyde + NAD(+) + H2O = L-glutamate + NADH + 2 H(+)</text>
        <dbReference type="Rhea" id="RHEA:30235"/>
        <dbReference type="ChEBI" id="CHEBI:15377"/>
        <dbReference type="ChEBI" id="CHEBI:15378"/>
        <dbReference type="ChEBI" id="CHEBI:29985"/>
        <dbReference type="ChEBI" id="CHEBI:57540"/>
        <dbReference type="ChEBI" id="CHEBI:57945"/>
        <dbReference type="ChEBI" id="CHEBI:58066"/>
        <dbReference type="EC" id="1.2.1.88"/>
    </reaction>
</comment>
<dbReference type="Proteomes" id="UP000001880">
    <property type="component" value="Chromosome"/>
</dbReference>
<feature type="active site" evidence="9">
    <location>
        <position position="293"/>
    </location>
</feature>
<dbReference type="InterPro" id="IPR050485">
    <property type="entry name" value="Proline_metab_enzyme"/>
</dbReference>
<comment type="pathway">
    <text evidence="1">Amino-acid degradation; L-proline degradation into L-glutamate; L-glutamate from L-proline: step 2/2.</text>
</comment>
<dbReference type="InterPro" id="IPR016163">
    <property type="entry name" value="Ald_DH_C"/>
</dbReference>
<feature type="region of interest" description="Disordered" evidence="11">
    <location>
        <begin position="1"/>
        <end position="23"/>
    </location>
</feature>
<dbReference type="Pfam" id="PF00171">
    <property type="entry name" value="Aldedh"/>
    <property type="match status" value="1"/>
</dbReference>
<gene>
    <name evidence="13" type="ordered locus">Hoch_0264</name>
</gene>
<dbReference type="AlphaFoldDB" id="D0LHP3"/>
<evidence type="ECO:0000256" key="8">
    <source>
        <dbReference type="ARBA" id="ARBA00048142"/>
    </source>
</evidence>
<dbReference type="GO" id="GO:0004657">
    <property type="term" value="F:proline dehydrogenase activity"/>
    <property type="evidence" value="ECO:0007669"/>
    <property type="project" value="UniProtKB-ARBA"/>
</dbReference>
<name>D0LHP3_HALO1</name>
<dbReference type="InterPro" id="IPR016162">
    <property type="entry name" value="Ald_DH_N"/>
</dbReference>
<dbReference type="PROSITE" id="PS00070">
    <property type="entry name" value="ALDEHYDE_DEHYDR_CYS"/>
    <property type="match status" value="1"/>
</dbReference>
<evidence type="ECO:0000256" key="11">
    <source>
        <dbReference type="SAM" id="MobiDB-lite"/>
    </source>
</evidence>
<dbReference type="EC" id="1.2.1.88" evidence="3"/>
<dbReference type="STRING" id="502025.Hoch_0264"/>
<dbReference type="HOGENOM" id="CLU_005391_4_1_7"/>
<dbReference type="OrthoDB" id="9762913at2"/>
<evidence type="ECO:0000313" key="13">
    <source>
        <dbReference type="EMBL" id="ACY12905.1"/>
    </source>
</evidence>
<dbReference type="FunFam" id="3.40.309.10:FF:000005">
    <property type="entry name" value="1-pyrroline-5-carboxylate dehydrogenase 1"/>
    <property type="match status" value="1"/>
</dbReference>
<evidence type="ECO:0000256" key="2">
    <source>
        <dbReference type="ARBA" id="ARBA00009986"/>
    </source>
</evidence>
<evidence type="ECO:0000256" key="10">
    <source>
        <dbReference type="RuleBase" id="RU003345"/>
    </source>
</evidence>
<dbReference type="PANTHER" id="PTHR42862:SF1">
    <property type="entry name" value="DELTA-1-PYRROLINE-5-CARBOXYLATE DEHYDROGENASE 2, ISOFORM A-RELATED"/>
    <property type="match status" value="1"/>
</dbReference>
<feature type="domain" description="Aldehyde dehydrogenase" evidence="12">
    <location>
        <begin position="59"/>
        <end position="524"/>
    </location>
</feature>
<evidence type="ECO:0000256" key="9">
    <source>
        <dbReference type="PROSITE-ProRule" id="PRU10007"/>
    </source>
</evidence>
<dbReference type="GO" id="GO:0003842">
    <property type="term" value="F:L-glutamate gamma-semialdehyde dehydrogenase activity"/>
    <property type="evidence" value="ECO:0007669"/>
    <property type="project" value="UniProtKB-EC"/>
</dbReference>
<dbReference type="PROSITE" id="PS00687">
    <property type="entry name" value="ALDEHYDE_DEHYDR_GLU"/>
    <property type="match status" value="1"/>
</dbReference>
<evidence type="ECO:0000313" key="14">
    <source>
        <dbReference type="Proteomes" id="UP000001880"/>
    </source>
</evidence>
<evidence type="ECO:0000256" key="3">
    <source>
        <dbReference type="ARBA" id="ARBA00012884"/>
    </source>
</evidence>
<dbReference type="Gene3D" id="3.40.309.10">
    <property type="entry name" value="Aldehyde Dehydrogenase, Chain A, domain 2"/>
    <property type="match status" value="1"/>
</dbReference>
<accession>D0LHP3</accession>
<evidence type="ECO:0000256" key="7">
    <source>
        <dbReference type="ARBA" id="ARBA00032259"/>
    </source>
</evidence>
<dbReference type="InterPro" id="IPR029510">
    <property type="entry name" value="Ald_DH_CS_GLU"/>
</dbReference>
<dbReference type="UniPathway" id="UPA00261">
    <property type="reaction ID" value="UER00374"/>
</dbReference>
<dbReference type="KEGG" id="hoh:Hoch_0264"/>
<evidence type="ECO:0000256" key="1">
    <source>
        <dbReference type="ARBA" id="ARBA00004786"/>
    </source>
</evidence>
<dbReference type="eggNOG" id="COG1012">
    <property type="taxonomic scope" value="Bacteria"/>
</dbReference>
<dbReference type="SUPFAM" id="SSF53720">
    <property type="entry name" value="ALDH-like"/>
    <property type="match status" value="1"/>
</dbReference>
<keyword evidence="6" id="KW-0642">Proline metabolism</keyword>
<dbReference type="NCBIfam" id="TIGR01236">
    <property type="entry name" value="D1pyr5carbox1"/>
    <property type="match status" value="1"/>
</dbReference>
<dbReference type="FunFam" id="3.40.605.10:FF:000006">
    <property type="entry name" value="1-pyrroline-5-carboxylate dehydrogenase"/>
    <property type="match status" value="1"/>
</dbReference>
<dbReference type="PANTHER" id="PTHR42862">
    <property type="entry name" value="DELTA-1-PYRROLINE-5-CARBOXYLATE DEHYDROGENASE 1, ISOFORM A-RELATED"/>
    <property type="match status" value="1"/>
</dbReference>